<keyword evidence="3" id="KW-1185">Reference proteome</keyword>
<feature type="transmembrane region" description="Helical" evidence="1">
    <location>
        <begin position="20"/>
        <end position="39"/>
    </location>
</feature>
<evidence type="ECO:0000256" key="1">
    <source>
        <dbReference type="SAM" id="Phobius"/>
    </source>
</evidence>
<feature type="transmembrane region" description="Helical" evidence="1">
    <location>
        <begin position="151"/>
        <end position="174"/>
    </location>
</feature>
<dbReference type="AlphaFoldDB" id="A5DTW8"/>
<proteinExistence type="predicted"/>
<dbReference type="VEuPathDB" id="FungiDB:LELG_00804"/>
<evidence type="ECO:0000313" key="2">
    <source>
        <dbReference type="EMBL" id="EDK42626.1"/>
    </source>
</evidence>
<dbReference type="Proteomes" id="UP000001996">
    <property type="component" value="Unassembled WGS sequence"/>
</dbReference>
<protein>
    <submittedName>
        <fullName evidence="2">Uncharacterized protein</fullName>
    </submittedName>
</protein>
<gene>
    <name evidence="2" type="ORF">LELG_00804</name>
</gene>
<name>A5DTW8_LODEL</name>
<accession>A5DTW8</accession>
<sequence>MIKQMYTESFLMALSKPFGIVLFSFLSLSMFLLFCYTSHNSKPMLKLVTRLVPTLEINFLSFTLHFEQLQLFSVLDTLAIRFVHNSTSVISIPRELQTVLFIVYPSFVVTSFMMQNSLKLSCKLKSVIHMYLMFLFSMGFTKHPLCTDIHVYIYIYIYLYINQVVSTLFNLYLFY</sequence>
<keyword evidence="1" id="KW-1133">Transmembrane helix</keyword>
<feature type="transmembrane region" description="Helical" evidence="1">
    <location>
        <begin position="96"/>
        <end position="114"/>
    </location>
</feature>
<dbReference type="InParanoid" id="A5DTW8"/>
<keyword evidence="1" id="KW-0472">Membrane</keyword>
<reference evidence="2 3" key="1">
    <citation type="journal article" date="2009" name="Nature">
        <title>Evolution of pathogenicity and sexual reproduction in eight Candida genomes.</title>
        <authorList>
            <person name="Butler G."/>
            <person name="Rasmussen M.D."/>
            <person name="Lin M.F."/>
            <person name="Santos M.A."/>
            <person name="Sakthikumar S."/>
            <person name="Munro C.A."/>
            <person name="Rheinbay E."/>
            <person name="Grabherr M."/>
            <person name="Forche A."/>
            <person name="Reedy J.L."/>
            <person name="Agrafioti I."/>
            <person name="Arnaud M.B."/>
            <person name="Bates S."/>
            <person name="Brown A.J."/>
            <person name="Brunke S."/>
            <person name="Costanzo M.C."/>
            <person name="Fitzpatrick D.A."/>
            <person name="de Groot P.W."/>
            <person name="Harris D."/>
            <person name="Hoyer L.L."/>
            <person name="Hube B."/>
            <person name="Klis F.M."/>
            <person name="Kodira C."/>
            <person name="Lennard N."/>
            <person name="Logue M.E."/>
            <person name="Martin R."/>
            <person name="Neiman A.M."/>
            <person name="Nikolaou E."/>
            <person name="Quail M.A."/>
            <person name="Quinn J."/>
            <person name="Santos M.C."/>
            <person name="Schmitzberger F.F."/>
            <person name="Sherlock G."/>
            <person name="Shah P."/>
            <person name="Silverstein K.A."/>
            <person name="Skrzypek M.S."/>
            <person name="Soll D."/>
            <person name="Staggs R."/>
            <person name="Stansfield I."/>
            <person name="Stumpf M.P."/>
            <person name="Sudbery P.E."/>
            <person name="Srikantha T."/>
            <person name="Zeng Q."/>
            <person name="Berman J."/>
            <person name="Berriman M."/>
            <person name="Heitman J."/>
            <person name="Gow N.A."/>
            <person name="Lorenz M.C."/>
            <person name="Birren B.W."/>
            <person name="Kellis M."/>
            <person name="Cuomo C.A."/>
        </authorList>
    </citation>
    <scope>NUCLEOTIDE SEQUENCE [LARGE SCALE GENOMIC DNA]</scope>
    <source>
        <strain evidence="3">ATCC 11503 / BCRC 21390 / CBS 2605 / JCM 1781 / NBRC 1676 / NRRL YB-4239</strain>
    </source>
</reference>
<organism evidence="2 3">
    <name type="scientific">Lodderomyces elongisporus (strain ATCC 11503 / CBS 2605 / JCM 1781 / NBRC 1676 / NRRL YB-4239)</name>
    <name type="common">Yeast</name>
    <name type="synonym">Saccharomyces elongisporus</name>
    <dbReference type="NCBI Taxonomy" id="379508"/>
    <lineage>
        <taxon>Eukaryota</taxon>
        <taxon>Fungi</taxon>
        <taxon>Dikarya</taxon>
        <taxon>Ascomycota</taxon>
        <taxon>Saccharomycotina</taxon>
        <taxon>Pichiomycetes</taxon>
        <taxon>Debaryomycetaceae</taxon>
        <taxon>Candida/Lodderomyces clade</taxon>
        <taxon>Lodderomyces</taxon>
    </lineage>
</organism>
<dbReference type="HOGENOM" id="CLU_1532863_0_0_1"/>
<keyword evidence="1" id="KW-0812">Transmembrane</keyword>
<feature type="transmembrane region" description="Helical" evidence="1">
    <location>
        <begin position="126"/>
        <end position="145"/>
    </location>
</feature>
<evidence type="ECO:0000313" key="3">
    <source>
        <dbReference type="Proteomes" id="UP000001996"/>
    </source>
</evidence>
<dbReference type="EMBL" id="CH981524">
    <property type="protein sequence ID" value="EDK42626.1"/>
    <property type="molecule type" value="Genomic_DNA"/>
</dbReference>